<organism evidence="2 3">
    <name type="scientific">Dyadobacter subterraneus</name>
    <dbReference type="NCBI Taxonomy" id="2773304"/>
    <lineage>
        <taxon>Bacteria</taxon>
        <taxon>Pseudomonadati</taxon>
        <taxon>Bacteroidota</taxon>
        <taxon>Cytophagia</taxon>
        <taxon>Cytophagales</taxon>
        <taxon>Spirosomataceae</taxon>
        <taxon>Dyadobacter</taxon>
    </lineage>
</organism>
<dbReference type="InterPro" id="IPR041049">
    <property type="entry name" value="DUF5615"/>
</dbReference>
<dbReference type="Pfam" id="PF18480">
    <property type="entry name" value="DUF5615"/>
    <property type="match status" value="1"/>
</dbReference>
<name>A0ABR9WK34_9BACT</name>
<sequence>MTIILDANLPPSLALWITAKFQIDCYSAEYLNLNNAEDKEIFSIAREKNAIVITKDDDFVSLLIRNGSPPKIIWLTCGNTSKSRLQEIFTFNLVQALQTLQSTDLIEITGR</sequence>
<dbReference type="Proteomes" id="UP000634134">
    <property type="component" value="Unassembled WGS sequence"/>
</dbReference>
<gene>
    <name evidence="2" type="ORF">IEE83_28655</name>
</gene>
<feature type="domain" description="DUF5615" evidence="1">
    <location>
        <begin position="1"/>
        <end position="108"/>
    </location>
</feature>
<evidence type="ECO:0000313" key="3">
    <source>
        <dbReference type="Proteomes" id="UP000634134"/>
    </source>
</evidence>
<evidence type="ECO:0000313" key="2">
    <source>
        <dbReference type="EMBL" id="MBE9465867.1"/>
    </source>
</evidence>
<dbReference type="RefSeq" id="WP_194124148.1">
    <property type="nucleotide sequence ID" value="NZ_JACYGY010000002.1"/>
</dbReference>
<keyword evidence="3" id="KW-1185">Reference proteome</keyword>
<accession>A0ABR9WK34</accession>
<dbReference type="EMBL" id="JACYGY010000002">
    <property type="protein sequence ID" value="MBE9465867.1"/>
    <property type="molecule type" value="Genomic_DNA"/>
</dbReference>
<protein>
    <submittedName>
        <fullName evidence="2">DUF5615 family PIN-like protein</fullName>
    </submittedName>
</protein>
<proteinExistence type="predicted"/>
<reference evidence="3" key="1">
    <citation type="submission" date="2023-07" db="EMBL/GenBank/DDBJ databases">
        <title>Dyadobacter sp. nov 'subterranea' isolated from contaminted grondwater.</title>
        <authorList>
            <person name="Szabo I."/>
            <person name="Al-Omari J."/>
            <person name="Szerdahelyi S.G."/>
            <person name="Rado J."/>
        </authorList>
    </citation>
    <scope>NUCLEOTIDE SEQUENCE [LARGE SCALE GENOMIC DNA]</scope>
    <source>
        <strain evidence="3">UP-52</strain>
    </source>
</reference>
<evidence type="ECO:0000259" key="1">
    <source>
        <dbReference type="Pfam" id="PF18480"/>
    </source>
</evidence>
<comment type="caution">
    <text evidence="2">The sequence shown here is derived from an EMBL/GenBank/DDBJ whole genome shotgun (WGS) entry which is preliminary data.</text>
</comment>